<reference evidence="1" key="1">
    <citation type="submission" date="2022-03" db="EMBL/GenBank/DDBJ databases">
        <authorList>
            <person name="Martin H S."/>
        </authorList>
    </citation>
    <scope>NUCLEOTIDE SEQUENCE</scope>
</reference>
<protein>
    <submittedName>
        <fullName evidence="1">Uncharacterized protein</fullName>
    </submittedName>
</protein>
<dbReference type="EMBL" id="OW152820">
    <property type="protein sequence ID" value="CAH2075443.1"/>
    <property type="molecule type" value="Genomic_DNA"/>
</dbReference>
<feature type="non-terminal residue" evidence="1">
    <location>
        <position position="296"/>
    </location>
</feature>
<dbReference type="Proteomes" id="UP000837857">
    <property type="component" value="Chromosome 8"/>
</dbReference>
<organism evidence="1 2">
    <name type="scientific">Iphiclides podalirius</name>
    <name type="common">scarce swallowtail</name>
    <dbReference type="NCBI Taxonomy" id="110791"/>
    <lineage>
        <taxon>Eukaryota</taxon>
        <taxon>Metazoa</taxon>
        <taxon>Ecdysozoa</taxon>
        <taxon>Arthropoda</taxon>
        <taxon>Hexapoda</taxon>
        <taxon>Insecta</taxon>
        <taxon>Pterygota</taxon>
        <taxon>Neoptera</taxon>
        <taxon>Endopterygota</taxon>
        <taxon>Lepidoptera</taxon>
        <taxon>Glossata</taxon>
        <taxon>Ditrysia</taxon>
        <taxon>Papilionoidea</taxon>
        <taxon>Papilionidae</taxon>
        <taxon>Papilioninae</taxon>
        <taxon>Iphiclides</taxon>
    </lineage>
</organism>
<sequence length="296" mass="34851">MLNAHEDPDADLTISYILEKCQQILSQNFSTHPPCHMKTIRKCYNNFLTSAMDLKTNTFTNRSQFGCENGIVKYCMNRLEYEISSESKDEPLVDKYENIPEEMLQGVTGLHWQKEKFEIFEALDRNNRIKRLMYVLESLIELLQFDLAIWLSRYSCNSGSQIMRSQRPLMAFILWSDNILYTGAVNNNCRQILRIFAYLVHLQYPEEHIRIMTIWINTIVQTFYICENNSNSDYPNTGKYCGAFAKEFDKIIKDLPQESIYRILERIQPTYMQYLMGILHLKSVIPTVEDDIIKIN</sequence>
<accession>A0ABN8J8M8</accession>
<keyword evidence="2" id="KW-1185">Reference proteome</keyword>
<proteinExistence type="predicted"/>
<evidence type="ECO:0000313" key="1">
    <source>
        <dbReference type="EMBL" id="CAH2075443.1"/>
    </source>
</evidence>
<evidence type="ECO:0000313" key="2">
    <source>
        <dbReference type="Proteomes" id="UP000837857"/>
    </source>
</evidence>
<name>A0ABN8J8M8_9NEOP</name>
<gene>
    <name evidence="1" type="ORF">IPOD504_LOCUS16799</name>
</gene>